<organism evidence="3 4">
    <name type="scientific">Willisornis vidua</name>
    <name type="common">Xingu scale-backed antbird</name>
    <dbReference type="NCBI Taxonomy" id="1566151"/>
    <lineage>
        <taxon>Eukaryota</taxon>
        <taxon>Metazoa</taxon>
        <taxon>Chordata</taxon>
        <taxon>Craniata</taxon>
        <taxon>Vertebrata</taxon>
        <taxon>Euteleostomi</taxon>
        <taxon>Archelosauria</taxon>
        <taxon>Archosauria</taxon>
        <taxon>Dinosauria</taxon>
        <taxon>Saurischia</taxon>
        <taxon>Theropoda</taxon>
        <taxon>Coelurosauria</taxon>
        <taxon>Aves</taxon>
        <taxon>Neognathae</taxon>
        <taxon>Neoaves</taxon>
        <taxon>Telluraves</taxon>
        <taxon>Australaves</taxon>
        <taxon>Passeriformes</taxon>
        <taxon>Thamnophilidae</taxon>
        <taxon>Willisornis</taxon>
    </lineage>
</organism>
<dbReference type="InterPro" id="IPR037665">
    <property type="entry name" value="Nucleoporin_S59-like"/>
</dbReference>
<dbReference type="Gene3D" id="3.30.1610.10">
    <property type="entry name" value="Peptidase S59, nucleoporin"/>
    <property type="match status" value="1"/>
</dbReference>
<feature type="region of interest" description="Disordered" evidence="1">
    <location>
        <begin position="89"/>
        <end position="133"/>
    </location>
</feature>
<dbReference type="InterPro" id="IPR036903">
    <property type="entry name" value="Nup98_auto-Pept-S59_dom_sf"/>
</dbReference>
<feature type="region of interest" description="Disordered" evidence="1">
    <location>
        <begin position="182"/>
        <end position="204"/>
    </location>
</feature>
<dbReference type="InterPro" id="IPR021967">
    <property type="entry name" value="Nup98_C"/>
</dbReference>
<accession>A0ABQ9D4Y5</accession>
<evidence type="ECO:0000259" key="2">
    <source>
        <dbReference type="Pfam" id="PF12110"/>
    </source>
</evidence>
<feature type="compositionally biased region" description="Basic and acidic residues" evidence="1">
    <location>
        <begin position="1"/>
        <end position="12"/>
    </location>
</feature>
<keyword evidence="4" id="KW-1185">Reference proteome</keyword>
<dbReference type="Gene3D" id="1.25.40.690">
    <property type="match status" value="1"/>
</dbReference>
<dbReference type="PANTHER" id="PTHR23198:SF6">
    <property type="entry name" value="NUCLEAR PORE COMPLEX PROTEIN NUP98-NUP96"/>
    <property type="match status" value="1"/>
</dbReference>
<dbReference type="EMBL" id="WHWB01034028">
    <property type="protein sequence ID" value="KAJ7414862.1"/>
    <property type="molecule type" value="Genomic_DNA"/>
</dbReference>
<feature type="compositionally biased region" description="Acidic residues" evidence="1">
    <location>
        <begin position="194"/>
        <end position="203"/>
    </location>
</feature>
<dbReference type="Pfam" id="PF12110">
    <property type="entry name" value="Nup96"/>
    <property type="match status" value="1"/>
</dbReference>
<protein>
    <recommendedName>
        <fullName evidence="2">Nuclear pore complex protein NUP96 C-terminal domain-containing protein</fullName>
    </recommendedName>
</protein>
<evidence type="ECO:0000256" key="1">
    <source>
        <dbReference type="SAM" id="MobiDB-lite"/>
    </source>
</evidence>
<evidence type="ECO:0000313" key="3">
    <source>
        <dbReference type="EMBL" id="KAJ7414862.1"/>
    </source>
</evidence>
<feature type="region of interest" description="Disordered" evidence="1">
    <location>
        <begin position="1"/>
        <end position="68"/>
    </location>
</feature>
<sequence>MSDPKKKEERLKPTNPAAQKALTTPTHYKLTPRPATRVRPKALQAAGSAKSQLFDGLDDDEPSLSNGAFMPKKSIKKLVLKNLNSSSLFSPVSRENEDLASPSEYPENGDRFFLSVPPEENHRQDGEREEEEEAHEVTRFYTNPIAKPIPQTPEGSGHKAQPAVDDTLVALNMRAALRNGLEGGSEDASFQEDSLQDEREEEPEAVHRVYPAGIVLTRAGYYTIPSLEELARFTNDRNECIVTDFTIGRKAVVRHWCLAWTLCEALWGRLPELEARLEEPSEYVLALERRRAFSRWLARTAAARIDAELATARHGAHVDAVFSCLTGKRIGEACRLAQQAGDHRLALLLSQLAGSQPVRDLLTMQLVDWHRLHTDRFIQEERLRIFALLAGKPVWQLSERISINVCSLLDWKRCVAVHLWYLLPPTASISRALTMYESAFQNTSECEKYACCPLPPYLEDSGCVVEEDDNGGRPLRDVCFHLLKLYSDRCYDLDQLLDPRSVTCDPLDFRLSWHLWEVLQALNYSHLSQQSRGVLNTSFAAQLESEGLWEWAVFVMLHEPDTHSREKAVRELLSRHCVLAETPESWAKETFLTQRLCVPPQWIHEAKAIRARMEGDKHKEALFLFKAGHWNQCHKLVVRHLASDAIINENYKYLKGFLEDLSPPERSSLIQDWELAGLVYLDYIRVNEMLDRIQQLDCSTYELERLHTKVTSLCSRIEQLQCHNAKDRLAQSDMAKRVANVLRAVLSQQQGHPAEPPLRLLAPHIGRLPMPEDYALEELRGLTQAYLRELAVGTH</sequence>
<gene>
    <name evidence="3" type="ORF">WISP_81157</name>
</gene>
<dbReference type="PANTHER" id="PTHR23198">
    <property type="entry name" value="NUCLEOPORIN"/>
    <property type="match status" value="1"/>
</dbReference>
<comment type="caution">
    <text evidence="3">The sequence shown here is derived from an EMBL/GenBank/DDBJ whole genome shotgun (WGS) entry which is preliminary data.</text>
</comment>
<name>A0ABQ9D4Y5_9PASS</name>
<feature type="domain" description="Nuclear pore complex protein NUP96 C-terminal" evidence="2">
    <location>
        <begin position="320"/>
        <end position="609"/>
    </location>
</feature>
<evidence type="ECO:0000313" key="4">
    <source>
        <dbReference type="Proteomes" id="UP001145742"/>
    </source>
</evidence>
<dbReference type="SUPFAM" id="SSF82215">
    <property type="entry name" value="C-terminal autoproteolytic domain of nucleoporin nup98"/>
    <property type="match status" value="1"/>
</dbReference>
<reference evidence="3" key="1">
    <citation type="submission" date="2019-10" db="EMBL/GenBank/DDBJ databases">
        <authorList>
            <person name="Soares A.E.R."/>
            <person name="Aleixo A."/>
            <person name="Schneider P."/>
            <person name="Miyaki C.Y."/>
            <person name="Schneider M.P."/>
            <person name="Mello C."/>
            <person name="Vasconcelos A.T.R."/>
        </authorList>
    </citation>
    <scope>NUCLEOTIDE SEQUENCE</scope>
    <source>
        <tissue evidence="3">Muscle</tissue>
    </source>
</reference>
<proteinExistence type="predicted"/>
<dbReference type="Proteomes" id="UP001145742">
    <property type="component" value="Unassembled WGS sequence"/>
</dbReference>